<dbReference type="InterPro" id="IPR029753">
    <property type="entry name" value="D-isomer_DH_CS"/>
</dbReference>
<keyword evidence="2 4" id="KW-0560">Oxidoreductase</keyword>
<dbReference type="InterPro" id="IPR036291">
    <property type="entry name" value="NAD(P)-bd_dom_sf"/>
</dbReference>
<comment type="caution">
    <text evidence="7">The sequence shown here is derived from an EMBL/GenBank/DDBJ whole genome shotgun (WGS) entry which is preliminary data.</text>
</comment>
<evidence type="ECO:0008006" key="9">
    <source>
        <dbReference type="Google" id="ProtNLM"/>
    </source>
</evidence>
<evidence type="ECO:0000313" key="7">
    <source>
        <dbReference type="EMBL" id="KAF9752675.1"/>
    </source>
</evidence>
<dbReference type="GO" id="GO:0016616">
    <property type="term" value="F:oxidoreductase activity, acting on the CH-OH group of donors, NAD or NADP as acceptor"/>
    <property type="evidence" value="ECO:0007669"/>
    <property type="project" value="InterPro"/>
</dbReference>
<feature type="domain" description="D-isomer specific 2-hydroxyacid dehydrogenase catalytic" evidence="5">
    <location>
        <begin position="23"/>
        <end position="323"/>
    </location>
</feature>
<name>A0A8H7NBP7_BIOOC</name>
<evidence type="ECO:0000259" key="5">
    <source>
        <dbReference type="Pfam" id="PF00389"/>
    </source>
</evidence>
<dbReference type="PANTHER" id="PTHR42789">
    <property type="entry name" value="D-ISOMER SPECIFIC 2-HYDROXYACID DEHYDROGENASE FAMILY PROTEIN (AFU_ORTHOLOGUE AFUA_6G10090)"/>
    <property type="match status" value="1"/>
</dbReference>
<dbReference type="EMBL" id="JADCTT010000005">
    <property type="protein sequence ID" value="KAF9752675.1"/>
    <property type="molecule type" value="Genomic_DNA"/>
</dbReference>
<evidence type="ECO:0000256" key="1">
    <source>
        <dbReference type="ARBA" id="ARBA00005854"/>
    </source>
</evidence>
<dbReference type="Gene3D" id="3.40.50.720">
    <property type="entry name" value="NAD(P)-binding Rossmann-like Domain"/>
    <property type="match status" value="2"/>
</dbReference>
<gene>
    <name evidence="7" type="ORF">IM811_014469</name>
</gene>
<evidence type="ECO:0000313" key="8">
    <source>
        <dbReference type="Proteomes" id="UP000616885"/>
    </source>
</evidence>
<dbReference type="InterPro" id="IPR006140">
    <property type="entry name" value="D-isomer_DH_NAD-bd"/>
</dbReference>
<dbReference type="InterPro" id="IPR050857">
    <property type="entry name" value="D-2-hydroxyacid_DH"/>
</dbReference>
<dbReference type="PANTHER" id="PTHR42789:SF1">
    <property type="entry name" value="D-ISOMER SPECIFIC 2-HYDROXYACID DEHYDROGENASE FAMILY PROTEIN (AFU_ORTHOLOGUE AFUA_6G10090)"/>
    <property type="match status" value="1"/>
</dbReference>
<feature type="domain" description="D-isomer specific 2-hydroxyacid dehydrogenase NAD-binding" evidence="6">
    <location>
        <begin position="121"/>
        <end position="299"/>
    </location>
</feature>
<reference evidence="7" key="1">
    <citation type="submission" date="2020-10" db="EMBL/GenBank/DDBJ databases">
        <title>High-Quality Genome Resource of Clonostachys rosea strain S41 by Oxford Nanopore Long-Read Sequencing.</title>
        <authorList>
            <person name="Wang H."/>
        </authorList>
    </citation>
    <scope>NUCLEOTIDE SEQUENCE</scope>
    <source>
        <strain evidence="7">S41</strain>
    </source>
</reference>
<dbReference type="SUPFAM" id="SSF52283">
    <property type="entry name" value="Formate/glycerate dehydrogenase catalytic domain-like"/>
    <property type="match status" value="1"/>
</dbReference>
<dbReference type="InterPro" id="IPR006139">
    <property type="entry name" value="D-isomer_2_OHA_DH_cat_dom"/>
</dbReference>
<evidence type="ECO:0000256" key="2">
    <source>
        <dbReference type="ARBA" id="ARBA00023002"/>
    </source>
</evidence>
<protein>
    <recommendedName>
        <fullName evidence="9">D-3-phosphoglycerate dehydrogenase</fullName>
    </recommendedName>
</protein>
<dbReference type="GO" id="GO:0051287">
    <property type="term" value="F:NAD binding"/>
    <property type="evidence" value="ECO:0007669"/>
    <property type="project" value="InterPro"/>
</dbReference>
<dbReference type="Proteomes" id="UP000616885">
    <property type="component" value="Unassembled WGS sequence"/>
</dbReference>
<dbReference type="SUPFAM" id="SSF51735">
    <property type="entry name" value="NAD(P)-binding Rossmann-fold domains"/>
    <property type="match status" value="1"/>
</dbReference>
<dbReference type="FunFam" id="3.40.50.720:FF:000203">
    <property type="entry name" value="D-3-phosphoglycerate dehydrogenase (SerA)"/>
    <property type="match status" value="1"/>
</dbReference>
<evidence type="ECO:0000256" key="3">
    <source>
        <dbReference type="ARBA" id="ARBA00023027"/>
    </source>
</evidence>
<dbReference type="Pfam" id="PF02826">
    <property type="entry name" value="2-Hacid_dh_C"/>
    <property type="match status" value="1"/>
</dbReference>
<evidence type="ECO:0000256" key="4">
    <source>
        <dbReference type="RuleBase" id="RU003719"/>
    </source>
</evidence>
<evidence type="ECO:0000259" key="6">
    <source>
        <dbReference type="Pfam" id="PF02826"/>
    </source>
</evidence>
<dbReference type="AlphaFoldDB" id="A0A8H7NBP7"/>
<sequence>MAPGTLLDSSREASPVDDRRPTVYLLDKFHPEAIKYCQQRFRTIQPGDKEHVHWRQNAQYLLIRSSYLTAEDIAACPNLKAVGKQGVGIDKIDADACAARGIKIFNTPGVNSRAVAELVLGLTMAVAREIPKIHERQVQGKLVPKEVCSGLILHKKTLGLLGMGNISESVARIFRGAFDAELIAYDPFVPETAWADIPHRRAATVEEVLRECDVLSIHVPLTPSTKGLISYDQLAMMKPHAILINAARGGIVHEEDLARGLQDNLIWGAGLDCHEQEPPSKAKYGALWQQNVVSTPHIGAATEQTQMETAIAAVEGLYNFVQGA</sequence>
<keyword evidence="3" id="KW-0520">NAD</keyword>
<proteinExistence type="inferred from homology"/>
<dbReference type="Pfam" id="PF00389">
    <property type="entry name" value="2-Hacid_dh"/>
    <property type="match status" value="1"/>
</dbReference>
<organism evidence="7 8">
    <name type="scientific">Bionectria ochroleuca</name>
    <name type="common">Gliocladium roseum</name>
    <dbReference type="NCBI Taxonomy" id="29856"/>
    <lineage>
        <taxon>Eukaryota</taxon>
        <taxon>Fungi</taxon>
        <taxon>Dikarya</taxon>
        <taxon>Ascomycota</taxon>
        <taxon>Pezizomycotina</taxon>
        <taxon>Sordariomycetes</taxon>
        <taxon>Hypocreomycetidae</taxon>
        <taxon>Hypocreales</taxon>
        <taxon>Bionectriaceae</taxon>
        <taxon>Clonostachys</taxon>
    </lineage>
</organism>
<accession>A0A8H7NBP7</accession>
<comment type="similarity">
    <text evidence="1 4">Belongs to the D-isomer specific 2-hydroxyacid dehydrogenase family.</text>
</comment>
<dbReference type="PROSITE" id="PS00670">
    <property type="entry name" value="D_2_HYDROXYACID_DH_2"/>
    <property type="match status" value="1"/>
</dbReference>